<keyword evidence="2" id="KW-1185">Reference proteome</keyword>
<protein>
    <submittedName>
        <fullName evidence="1">Uncharacterized protein</fullName>
    </submittedName>
</protein>
<dbReference type="EMBL" id="CM046395">
    <property type="protein sequence ID" value="KAI8543884.1"/>
    <property type="molecule type" value="Genomic_DNA"/>
</dbReference>
<reference evidence="1" key="1">
    <citation type="submission" date="2022-02" db="EMBL/GenBank/DDBJ databases">
        <title>Plant Genome Project.</title>
        <authorList>
            <person name="Zhang R.-G."/>
        </authorList>
    </citation>
    <scope>NUCLEOTIDE SEQUENCE</scope>
    <source>
        <strain evidence="1">AT1</strain>
    </source>
</reference>
<dbReference type="Proteomes" id="UP001062846">
    <property type="component" value="Chromosome 8"/>
</dbReference>
<proteinExistence type="predicted"/>
<name>A0ACC0MSL5_RHOML</name>
<sequence>MGAGSGCQSDTSPLIENENYGLGGSTPSCGVPTQPPKPRGPMDKFATSEARQSTLNSKWKQDERKEVCRKIGRFIFARALPFNTVNDPYWAIAVEGIANYGPGFKPPSMHELRTWVLKDEVDDINRMMEEHKKAWKEHGCSIMSDGWTDGKNRVLINFLVNSPAGTWFLKSVDASDTIKNADLMFNYLDGVIDEIGEANVVQVITDNASNYVAAGSRLMEKRKKLYWTPCAAHCIDLMLEDIAKLAVYEQTLKYAREVVKFIYGHTWVLALMRFFTKNNELLRPAVTRFATAYLTLQSLYKQKQNLIAMFSSDKWCSSSWAWKVEGIKVRAIVLFDPKFWSNVAFCIKTTMPLVVVLREVDSEERPAMGYIYELMDSAKEKIAFNCANNAKKYTPIWNKIDARWTPQLHRPLHAAGYYLNPQLRYRDNFSNVDEVKQGLHECMDRMLSYEERLTADIQLDYYDQAKGDFGTRVAVDSRMMRSPANWWMRFGGKMPELTKFAIRVLSLTCSASGCERNWSTFESIHTKKRNRLEHKRLNALVYVKYNTKLRERSIKRRQNIDPILVDEIDSDDEWIAEKEDPVLPIGGSWLEDEELFDVDAIRTVPITPYERSEDTRSTITNTIDIGSSSTAKKRKVNQISTSRNDGGRGKSRGKAPRKIDEKAITKVFLKVLDNYINGANICGCVLYGTAEIFIPWLLRMAKELDAILDRGEATPAVSCIGENGSVSFLEEIISPIYKTLEAGGELKLLQMSMGKPLTRHGGIMMILMNISGATFMNLAIDCSDSIWHCKLYFVISLLLQLQVTACFDLGWPLKRDSSFLMKPKKWKKVLVGCAVHYGRNANSEKPVNCFFVFIDEFQRPLGKAVLLSIEHSFTCIEAFIACGFFWLLCSRLIHPRILDVLLTFGAYSTARAMAISRIVIRFFWFGLSSAVVVYLYVRFWEKEMKGFLNQLIFGYIFSYRVPMPVCASFLQHYLNFQLVADCRKSPINHSFNFSSGFIRVLAVRSAGSGQLFWLAAVLLLCYPLGSLQHSCFVWWVGLLPLVRGSLAVIGSSASHPVGKVCALLVGDLCMQIHVCLFPPGKQQSLNLVLAVS</sequence>
<gene>
    <name evidence="1" type="ORF">RHMOL_Rhmol08G0253400</name>
</gene>
<evidence type="ECO:0000313" key="2">
    <source>
        <dbReference type="Proteomes" id="UP001062846"/>
    </source>
</evidence>
<evidence type="ECO:0000313" key="1">
    <source>
        <dbReference type="EMBL" id="KAI8543884.1"/>
    </source>
</evidence>
<organism evidence="1 2">
    <name type="scientific">Rhododendron molle</name>
    <name type="common">Chinese azalea</name>
    <name type="synonym">Azalea mollis</name>
    <dbReference type="NCBI Taxonomy" id="49168"/>
    <lineage>
        <taxon>Eukaryota</taxon>
        <taxon>Viridiplantae</taxon>
        <taxon>Streptophyta</taxon>
        <taxon>Embryophyta</taxon>
        <taxon>Tracheophyta</taxon>
        <taxon>Spermatophyta</taxon>
        <taxon>Magnoliopsida</taxon>
        <taxon>eudicotyledons</taxon>
        <taxon>Gunneridae</taxon>
        <taxon>Pentapetalae</taxon>
        <taxon>asterids</taxon>
        <taxon>Ericales</taxon>
        <taxon>Ericaceae</taxon>
        <taxon>Ericoideae</taxon>
        <taxon>Rhodoreae</taxon>
        <taxon>Rhododendron</taxon>
    </lineage>
</organism>
<accession>A0ACC0MSL5</accession>
<comment type="caution">
    <text evidence="1">The sequence shown here is derived from an EMBL/GenBank/DDBJ whole genome shotgun (WGS) entry which is preliminary data.</text>
</comment>